<sequence>MPYSNPVLPGFYPDPSICRVGSDYYLVTSSFQFFPGVPIFHSRDLVHWRQIGHCLERESQLDLEGCKSSLGIFAPTIRHHDGRFYMVTTNTNGFRNFFVWADKPEGPWSEPVWLDWPGIDPSLFFDDDGRVYLTGTGGFLGNEPLGIYQAEIEIDTGRLLSDRKFIWSGTGGKAPEGPHLYKIEGIYYLLIAEGGTEYGHMVTIARSDSPYGPFEICPGNPILTHRSTDSPIQATGHADLVETEDGSWWAVFLGIRPAPFMFRGLHHHLGRETFLAPVSWSSDGWPMIGDAGKAALTMDAETLPLGQAAVRPPAKDDFENGQLPFYWNFLRNPAEGSWTLDDRPGWLTLYGSAPSLDDAGAPAFVGRRQQHFDCAVSAKLSFDPVKDGEEAGLTVYRDEKFHYEIALAHRNGTRKVILRRRVGSLWKVELEEDYDASEIVLGIEADASRYSFYFASPGGERKTFGFGECSFLSSEVAGGFTGVYFAMYATGNGQPCSTSAAFDWFEYIPTNE</sequence>
<reference evidence="8 9" key="1">
    <citation type="submission" date="2018-10" db="EMBL/GenBank/DDBJ databases">
        <title>Genome Sequence of Cohnella sp.</title>
        <authorList>
            <person name="Srinivasan S."/>
            <person name="Kim M.K."/>
        </authorList>
    </citation>
    <scope>NUCLEOTIDE SEQUENCE [LARGE SCALE GENOMIC DNA]</scope>
    <source>
        <strain evidence="8 9">18JY8-7</strain>
    </source>
</reference>
<dbReference type="Gene3D" id="2.60.120.200">
    <property type="match status" value="1"/>
</dbReference>
<keyword evidence="9" id="KW-1185">Reference proteome</keyword>
<protein>
    <submittedName>
        <fullName evidence="8">Glycoside hydrolase family 43 protein</fullName>
    </submittedName>
</protein>
<evidence type="ECO:0000259" key="7">
    <source>
        <dbReference type="Pfam" id="PF17851"/>
    </source>
</evidence>
<feature type="active site" description="Proton donor" evidence="4">
    <location>
        <position position="176"/>
    </location>
</feature>
<dbReference type="InterPro" id="IPR013320">
    <property type="entry name" value="ConA-like_dom_sf"/>
</dbReference>
<evidence type="ECO:0000313" key="9">
    <source>
        <dbReference type="Proteomes" id="UP000269097"/>
    </source>
</evidence>
<dbReference type="SUPFAM" id="SSF75005">
    <property type="entry name" value="Arabinanase/levansucrase/invertase"/>
    <property type="match status" value="1"/>
</dbReference>
<evidence type="ECO:0000256" key="4">
    <source>
        <dbReference type="PIRSR" id="PIRSR606710-1"/>
    </source>
</evidence>
<feature type="site" description="Important for catalytic activity, responsible for pKa modulation of the active site Glu and correct orientation of both the proton donor and substrate" evidence="5">
    <location>
        <position position="120"/>
    </location>
</feature>
<feature type="domain" description="Beta-xylosidase C-terminal Concanavalin A-like" evidence="7">
    <location>
        <begin position="315"/>
        <end position="507"/>
    </location>
</feature>
<dbReference type="Pfam" id="PF04616">
    <property type="entry name" value="Glyco_hydro_43"/>
    <property type="match status" value="1"/>
</dbReference>
<proteinExistence type="inferred from homology"/>
<evidence type="ECO:0000256" key="2">
    <source>
        <dbReference type="ARBA" id="ARBA00022801"/>
    </source>
</evidence>
<comment type="similarity">
    <text evidence="1 6">Belongs to the glycosyl hydrolase 43 family.</text>
</comment>
<dbReference type="SUPFAM" id="SSF49899">
    <property type="entry name" value="Concanavalin A-like lectins/glucanases"/>
    <property type="match status" value="1"/>
</dbReference>
<dbReference type="InterPro" id="IPR006710">
    <property type="entry name" value="Glyco_hydro_43"/>
</dbReference>
<dbReference type="Proteomes" id="UP000269097">
    <property type="component" value="Chromosome"/>
</dbReference>
<gene>
    <name evidence="8" type="ORF">EAV92_02520</name>
</gene>
<dbReference type="GO" id="GO:0005975">
    <property type="term" value="P:carbohydrate metabolic process"/>
    <property type="evidence" value="ECO:0007669"/>
    <property type="project" value="InterPro"/>
</dbReference>
<dbReference type="InterPro" id="IPR041542">
    <property type="entry name" value="GH43_C2"/>
</dbReference>
<dbReference type="RefSeq" id="WP_123039618.1">
    <property type="nucleotide sequence ID" value="NZ_CP033433.1"/>
</dbReference>
<dbReference type="Pfam" id="PF17851">
    <property type="entry name" value="GH43_C2"/>
    <property type="match status" value="1"/>
</dbReference>
<accession>A0A3G3JTL0</accession>
<dbReference type="InterPro" id="IPR051795">
    <property type="entry name" value="Glycosyl_Hydrlase_43"/>
</dbReference>
<dbReference type="Gene3D" id="2.115.10.20">
    <property type="entry name" value="Glycosyl hydrolase domain, family 43"/>
    <property type="match status" value="1"/>
</dbReference>
<dbReference type="CDD" id="cd18617">
    <property type="entry name" value="GH43_XynB-like"/>
    <property type="match status" value="1"/>
</dbReference>
<dbReference type="InterPro" id="IPR023296">
    <property type="entry name" value="Glyco_hydro_beta-prop_sf"/>
</dbReference>
<dbReference type="EMBL" id="CP033433">
    <property type="protein sequence ID" value="AYQ71555.1"/>
    <property type="molecule type" value="Genomic_DNA"/>
</dbReference>
<evidence type="ECO:0000256" key="5">
    <source>
        <dbReference type="PIRSR" id="PIRSR606710-2"/>
    </source>
</evidence>
<dbReference type="PANTHER" id="PTHR42812">
    <property type="entry name" value="BETA-XYLOSIDASE"/>
    <property type="match status" value="1"/>
</dbReference>
<evidence type="ECO:0000313" key="8">
    <source>
        <dbReference type="EMBL" id="AYQ71555.1"/>
    </source>
</evidence>
<evidence type="ECO:0000256" key="3">
    <source>
        <dbReference type="ARBA" id="ARBA00023295"/>
    </source>
</evidence>
<dbReference type="KEGG" id="coh:EAV92_02520"/>
<name>A0A3G3JTL0_9BACL</name>
<keyword evidence="3 6" id="KW-0326">Glycosidase</keyword>
<dbReference type="GO" id="GO:0004553">
    <property type="term" value="F:hydrolase activity, hydrolyzing O-glycosyl compounds"/>
    <property type="evidence" value="ECO:0007669"/>
    <property type="project" value="InterPro"/>
</dbReference>
<evidence type="ECO:0000256" key="1">
    <source>
        <dbReference type="ARBA" id="ARBA00009865"/>
    </source>
</evidence>
<evidence type="ECO:0000256" key="6">
    <source>
        <dbReference type="RuleBase" id="RU361187"/>
    </source>
</evidence>
<feature type="active site" description="Proton acceptor" evidence="4">
    <location>
        <position position="14"/>
    </location>
</feature>
<keyword evidence="2 6" id="KW-0378">Hydrolase</keyword>
<dbReference type="PANTHER" id="PTHR42812:SF12">
    <property type="entry name" value="BETA-XYLOSIDASE-RELATED"/>
    <property type="match status" value="1"/>
</dbReference>
<dbReference type="AlphaFoldDB" id="A0A3G3JTL0"/>
<organism evidence="8 9">
    <name type="scientific">Cohnella candidum</name>
    <dbReference type="NCBI Taxonomy" id="2674991"/>
    <lineage>
        <taxon>Bacteria</taxon>
        <taxon>Bacillati</taxon>
        <taxon>Bacillota</taxon>
        <taxon>Bacilli</taxon>
        <taxon>Bacillales</taxon>
        <taxon>Paenibacillaceae</taxon>
        <taxon>Cohnella</taxon>
    </lineage>
</organism>